<evidence type="ECO:0000256" key="6">
    <source>
        <dbReference type="SAM" id="MobiDB-lite"/>
    </source>
</evidence>
<dbReference type="PANTHER" id="PTHR30024:SF42">
    <property type="entry name" value="ALIPHATIC SULFONATES-BINDING PROTEIN-RELATED"/>
    <property type="match status" value="1"/>
</dbReference>
<evidence type="ECO:0000313" key="9">
    <source>
        <dbReference type="Proteomes" id="UP000183508"/>
    </source>
</evidence>
<evidence type="ECO:0000259" key="7">
    <source>
        <dbReference type="SMART" id="SM00062"/>
    </source>
</evidence>
<dbReference type="AlphaFoldDB" id="A0A1I7FSU4"/>
<evidence type="ECO:0000313" key="8">
    <source>
        <dbReference type="EMBL" id="SFU39233.1"/>
    </source>
</evidence>
<dbReference type="InterPro" id="IPR001638">
    <property type="entry name" value="Solute-binding_3/MltF_N"/>
</dbReference>
<accession>A0A1I7FSU4</accession>
<dbReference type="Proteomes" id="UP000183508">
    <property type="component" value="Unassembled WGS sequence"/>
</dbReference>
<reference evidence="9" key="1">
    <citation type="submission" date="2016-10" db="EMBL/GenBank/DDBJ databases">
        <authorList>
            <person name="Varghese N."/>
        </authorList>
    </citation>
    <scope>NUCLEOTIDE SEQUENCE [LARGE SCALE GENOMIC DNA]</scope>
    <source>
        <strain evidence="9">DSM 17980</strain>
    </source>
</reference>
<dbReference type="RefSeq" id="WP_083430101.1">
    <property type="nucleotide sequence ID" value="NZ_FPBV01000001.1"/>
</dbReference>
<dbReference type="OrthoDB" id="286202at2"/>
<comment type="similarity">
    <text evidence="1">Belongs to the bacterial solute-binding protein SsuA/TauA family.</text>
</comment>
<organism evidence="8 9">
    <name type="scientific">Alicyclobacillus macrosporangiidus</name>
    <dbReference type="NCBI Taxonomy" id="392015"/>
    <lineage>
        <taxon>Bacteria</taxon>
        <taxon>Bacillati</taxon>
        <taxon>Bacillota</taxon>
        <taxon>Bacilli</taxon>
        <taxon>Bacillales</taxon>
        <taxon>Alicyclobacillaceae</taxon>
        <taxon>Alicyclobacillus</taxon>
    </lineage>
</organism>
<dbReference type="Gene3D" id="3.40.190.10">
    <property type="entry name" value="Periplasmic binding protein-like II"/>
    <property type="match status" value="2"/>
</dbReference>
<keyword evidence="2" id="KW-0813">Transport</keyword>
<dbReference type="GO" id="GO:0042626">
    <property type="term" value="F:ATPase-coupled transmembrane transporter activity"/>
    <property type="evidence" value="ECO:0007669"/>
    <property type="project" value="InterPro"/>
</dbReference>
<dbReference type="PANTHER" id="PTHR30024">
    <property type="entry name" value="ALIPHATIC SULFONATES-BINDING PROTEIN-RELATED"/>
    <property type="match status" value="1"/>
</dbReference>
<evidence type="ECO:0000256" key="2">
    <source>
        <dbReference type="ARBA" id="ARBA00022448"/>
    </source>
</evidence>
<dbReference type="EMBL" id="FPBV01000001">
    <property type="protein sequence ID" value="SFU39233.1"/>
    <property type="molecule type" value="Genomic_DNA"/>
</dbReference>
<dbReference type="SUPFAM" id="SSF53850">
    <property type="entry name" value="Periplasmic binding protein-like II"/>
    <property type="match status" value="1"/>
</dbReference>
<dbReference type="GO" id="GO:0016020">
    <property type="term" value="C:membrane"/>
    <property type="evidence" value="ECO:0007669"/>
    <property type="project" value="InterPro"/>
</dbReference>
<gene>
    <name evidence="8" type="ORF">SAMN05421543_101433</name>
</gene>
<dbReference type="FunFam" id="3.40.190.10:FF:000050">
    <property type="entry name" value="Sulfonate ABC transporter substrate-binding protein"/>
    <property type="match status" value="1"/>
</dbReference>
<feature type="region of interest" description="Disordered" evidence="6">
    <location>
        <begin position="37"/>
        <end position="56"/>
    </location>
</feature>
<dbReference type="InterPro" id="IPR010067">
    <property type="entry name" value="ABC_SsuA_sub-bd"/>
</dbReference>
<evidence type="ECO:0000256" key="3">
    <source>
        <dbReference type="ARBA" id="ARBA00022729"/>
    </source>
</evidence>
<dbReference type="SMART" id="SM00062">
    <property type="entry name" value="PBPb"/>
    <property type="match status" value="1"/>
</dbReference>
<dbReference type="Pfam" id="PF12974">
    <property type="entry name" value="Phosphonate-bd"/>
    <property type="match status" value="1"/>
</dbReference>
<keyword evidence="3" id="KW-0732">Signal</keyword>
<comment type="function">
    <text evidence="4">Part of a binding-protein-dependent transport system for aliphatic sulfonates. Putative binding protein.</text>
</comment>
<keyword evidence="9" id="KW-1185">Reference proteome</keyword>
<proteinExistence type="inferred from homology"/>
<feature type="domain" description="Solute-binding protein family 3/N-terminal" evidence="7">
    <location>
        <begin position="59"/>
        <end position="285"/>
    </location>
</feature>
<dbReference type="PROSITE" id="PS51257">
    <property type="entry name" value="PROKAR_LIPOPROTEIN"/>
    <property type="match status" value="1"/>
</dbReference>
<protein>
    <recommendedName>
        <fullName evidence="5">Putative aliphatic sulfonates-binding protein</fullName>
    </recommendedName>
</protein>
<name>A0A1I7FSU4_9BACL</name>
<sequence length="340" mass="37052">MRRLRLPNLLRWLGLFAFVFFLVLGCGNGSTNAGGASGNGTGNNGTTASNPQGQSWPKELRVGYQKSSFLLFLKEKGTLEQQLAPYGVKVSWYEFTSGPPLLEALNSGSIDVGETGGAPAALAQASPQAQFVYLAYEPEVARAIVVPKNSPIHSIADLKGKKMAFAQGSSAHYTVLTALQKAGLKISDIQPVNLQPPDARSAFERGNVDAWGIWDPYLADAEMNAGARILVNAKDLPKQYSFIVGRRDYAQQYPQVTKILLDNLQKVTDEIHADTKSAAQELSAVTKIPVATWQRTLDRRDYGVYPLTDQVIAAQQKIADTFFEAGLIRQKVRVQDAVQP</sequence>
<dbReference type="NCBIfam" id="TIGR01728">
    <property type="entry name" value="SsuA_fam"/>
    <property type="match status" value="1"/>
</dbReference>
<dbReference type="STRING" id="392015.SAMN05421543_101433"/>
<evidence type="ECO:0000256" key="5">
    <source>
        <dbReference type="ARBA" id="ARBA00070228"/>
    </source>
</evidence>
<evidence type="ECO:0000256" key="4">
    <source>
        <dbReference type="ARBA" id="ARBA00055538"/>
    </source>
</evidence>
<evidence type="ECO:0000256" key="1">
    <source>
        <dbReference type="ARBA" id="ARBA00010742"/>
    </source>
</evidence>